<evidence type="ECO:0000313" key="1">
    <source>
        <dbReference type="EMBL" id="KAK1867925.1"/>
    </source>
</evidence>
<reference evidence="1" key="1">
    <citation type="submission" date="2019-11" db="EMBL/GenBank/DDBJ databases">
        <title>Nori genome reveals adaptations in red seaweeds to the harsh intertidal environment.</title>
        <authorList>
            <person name="Wang D."/>
            <person name="Mao Y."/>
        </authorList>
    </citation>
    <scope>NUCLEOTIDE SEQUENCE</scope>
    <source>
        <tissue evidence="1">Gametophyte</tissue>
    </source>
</reference>
<accession>A0ACC3CCV7</accession>
<organism evidence="1 2">
    <name type="scientific">Pyropia yezoensis</name>
    <name type="common">Susabi-nori</name>
    <name type="synonym">Porphyra yezoensis</name>
    <dbReference type="NCBI Taxonomy" id="2788"/>
    <lineage>
        <taxon>Eukaryota</taxon>
        <taxon>Rhodophyta</taxon>
        <taxon>Bangiophyceae</taxon>
        <taxon>Bangiales</taxon>
        <taxon>Bangiaceae</taxon>
        <taxon>Pyropia</taxon>
    </lineage>
</organism>
<protein>
    <submittedName>
        <fullName evidence="1">Uncharacterized protein</fullName>
    </submittedName>
</protein>
<sequence>MRRRRSVAGDPPYPPLPAASGSCMAPRRLLTGSPARDGRAGPHSAADTDEPAVGATAAGSGVGSCPGGGAAVPATASTSAPAAAPAAAPVGRKPRSPVASSAAAACVTPLASGARTPSAGGQSPSSSPTATTPRGGREAVCPADEAAMASRLPWIASDSRLARVAAVTAAVATEVASAVGVAAHATAWAATAPPLFLIDALSAVQPGRLAAWAASRLVRLGAGAGLAAALAFGASRAQRASTEAAPQALLALFTERQAVAHNLKDLSSLPVDTLHVYADAACVQADDFGAAQRALTLQLGDVPARVRDALVAKALVPGVSVTKSEQNTAFGIEAAGSASTYMAFYATRYQPAGLGLAASYATCVVVSGVDLRVGEEVVEWQTAERAVQVGTRPCNCLIGGWGCAACPEMAKEVTRRPVLARHALSLDHQMQLHRWMVKQAVDRARLVGPREPAASALRDPAEFLAGNLGWLGPSRGTYLGNPAVRGTVQSEEGGEVLPEE</sequence>
<name>A0ACC3CCV7_PYRYE</name>
<gene>
    <name evidence="1" type="ORF">I4F81_010422</name>
</gene>
<keyword evidence="2" id="KW-1185">Reference proteome</keyword>
<evidence type="ECO:0000313" key="2">
    <source>
        <dbReference type="Proteomes" id="UP000798662"/>
    </source>
</evidence>
<proteinExistence type="predicted"/>
<dbReference type="EMBL" id="CM020620">
    <property type="protein sequence ID" value="KAK1867925.1"/>
    <property type="molecule type" value="Genomic_DNA"/>
</dbReference>
<comment type="caution">
    <text evidence="1">The sequence shown here is derived from an EMBL/GenBank/DDBJ whole genome shotgun (WGS) entry which is preliminary data.</text>
</comment>
<dbReference type="Proteomes" id="UP000798662">
    <property type="component" value="Chromosome 3"/>
</dbReference>